<keyword evidence="2" id="KW-0812">Transmembrane</keyword>
<sequence length="289" mass="31087">MSTGSDDTDNVPVSAFVDDTQLAYSDGWMMDNSQEKEYSSTSHSTSQPAAWAFLKFNGTLLTVFGTLNYTSGPVQFLLDGQSVQTDTPTAQGFRIPIYNSPLLAFGEHTLNISLAESATSGQTLNIDYLQIMTVASQTASPGPTMTNGVPPAHSASALDNSVSTESGQHKMPAGAIAGIVVAVVFFFLALAALLFALRKLRWYKKHSTPHLQKNANDIFGEEVPLEPLKPSRMSFLRAVYRPTAPVTQASSGPTTTAIFSSVVSVHPLSPTTEETSSSFTLPRRPRHAR</sequence>
<evidence type="ECO:0000256" key="2">
    <source>
        <dbReference type="SAM" id="Phobius"/>
    </source>
</evidence>
<dbReference type="Gene3D" id="2.60.120.260">
    <property type="entry name" value="Galactose-binding domain-like"/>
    <property type="match status" value="1"/>
</dbReference>
<keyword evidence="4" id="KW-1185">Reference proteome</keyword>
<organism evidence="3 4">
    <name type="scientific">Steccherinum ochraceum</name>
    <dbReference type="NCBI Taxonomy" id="92696"/>
    <lineage>
        <taxon>Eukaryota</taxon>
        <taxon>Fungi</taxon>
        <taxon>Dikarya</taxon>
        <taxon>Basidiomycota</taxon>
        <taxon>Agaricomycotina</taxon>
        <taxon>Agaricomycetes</taxon>
        <taxon>Polyporales</taxon>
        <taxon>Steccherinaceae</taxon>
        <taxon>Steccherinum</taxon>
    </lineage>
</organism>
<gene>
    <name evidence="3" type="ORF">EIP91_001847</name>
</gene>
<dbReference type="AlphaFoldDB" id="A0A4R0RLS1"/>
<proteinExistence type="predicted"/>
<evidence type="ECO:0000313" key="3">
    <source>
        <dbReference type="EMBL" id="TCD66089.1"/>
    </source>
</evidence>
<dbReference type="STRING" id="92696.A0A4R0RLS1"/>
<reference evidence="3 4" key="1">
    <citation type="submission" date="2018-11" db="EMBL/GenBank/DDBJ databases">
        <title>Genome assembly of Steccherinum ochraceum LE-BIN_3174, the white-rot fungus of the Steccherinaceae family (The Residual Polyporoid clade, Polyporales, Basidiomycota).</title>
        <authorList>
            <person name="Fedorova T.V."/>
            <person name="Glazunova O.A."/>
            <person name="Landesman E.O."/>
            <person name="Moiseenko K.V."/>
            <person name="Psurtseva N.V."/>
            <person name="Savinova O.S."/>
            <person name="Shakhova N.V."/>
            <person name="Tyazhelova T.V."/>
            <person name="Vasina D.V."/>
        </authorList>
    </citation>
    <scope>NUCLEOTIDE SEQUENCE [LARGE SCALE GENOMIC DNA]</scope>
    <source>
        <strain evidence="3 4">LE-BIN_3174</strain>
    </source>
</reference>
<protein>
    <submittedName>
        <fullName evidence="3">Uncharacterized protein</fullName>
    </submittedName>
</protein>
<keyword evidence="2" id="KW-0472">Membrane</keyword>
<feature type="region of interest" description="Disordered" evidence="1">
    <location>
        <begin position="268"/>
        <end position="289"/>
    </location>
</feature>
<feature type="compositionally biased region" description="Low complexity" evidence="1">
    <location>
        <begin position="268"/>
        <end position="282"/>
    </location>
</feature>
<evidence type="ECO:0000313" key="4">
    <source>
        <dbReference type="Proteomes" id="UP000292702"/>
    </source>
</evidence>
<evidence type="ECO:0000256" key="1">
    <source>
        <dbReference type="SAM" id="MobiDB-lite"/>
    </source>
</evidence>
<feature type="transmembrane region" description="Helical" evidence="2">
    <location>
        <begin position="173"/>
        <end position="197"/>
    </location>
</feature>
<dbReference type="Proteomes" id="UP000292702">
    <property type="component" value="Unassembled WGS sequence"/>
</dbReference>
<dbReference type="OrthoDB" id="3265734at2759"/>
<dbReference type="EMBL" id="RWJN01000150">
    <property type="protein sequence ID" value="TCD66089.1"/>
    <property type="molecule type" value="Genomic_DNA"/>
</dbReference>
<accession>A0A4R0RLS1</accession>
<name>A0A4R0RLS1_9APHY</name>
<comment type="caution">
    <text evidence="3">The sequence shown here is derived from an EMBL/GenBank/DDBJ whole genome shotgun (WGS) entry which is preliminary data.</text>
</comment>
<keyword evidence="2" id="KW-1133">Transmembrane helix</keyword>
<feature type="region of interest" description="Disordered" evidence="1">
    <location>
        <begin position="140"/>
        <end position="159"/>
    </location>
</feature>